<dbReference type="InterPro" id="IPR013762">
    <property type="entry name" value="Integrase-like_cat_sf"/>
</dbReference>
<name>W6JH45_9VIBR</name>
<keyword evidence="4" id="KW-0233">DNA recombination</keyword>
<dbReference type="GO" id="GO:0015074">
    <property type="term" value="P:DNA integration"/>
    <property type="evidence" value="ECO:0007669"/>
    <property type="project" value="UniProtKB-KW"/>
</dbReference>
<dbReference type="AlphaFoldDB" id="W6JH45"/>
<evidence type="ECO:0000259" key="5">
    <source>
        <dbReference type="PROSITE" id="PS51898"/>
    </source>
</evidence>
<organism evidence="6">
    <name type="scientific">Vibrio sp. 04Ya090</name>
    <dbReference type="NCBI Taxonomy" id="397884"/>
    <lineage>
        <taxon>Bacteria</taxon>
        <taxon>Pseudomonadati</taxon>
        <taxon>Pseudomonadota</taxon>
        <taxon>Gammaproteobacteria</taxon>
        <taxon>Vibrionales</taxon>
        <taxon>Vibrionaceae</taxon>
        <taxon>Vibrio</taxon>
    </lineage>
</organism>
<dbReference type="InterPro" id="IPR011010">
    <property type="entry name" value="DNA_brk_join_enz"/>
</dbReference>
<accession>W6JH45</accession>
<dbReference type="GO" id="GO:0003677">
    <property type="term" value="F:DNA binding"/>
    <property type="evidence" value="ECO:0007669"/>
    <property type="project" value="UniProtKB-KW"/>
</dbReference>
<dbReference type="PROSITE" id="PS51898">
    <property type="entry name" value="TYR_RECOMBINASE"/>
    <property type="match status" value="1"/>
</dbReference>
<dbReference type="EMBL" id="AB856327">
    <property type="protein sequence ID" value="BAO48399.1"/>
    <property type="molecule type" value="Genomic_DNA"/>
</dbReference>
<evidence type="ECO:0000256" key="4">
    <source>
        <dbReference type="ARBA" id="ARBA00023172"/>
    </source>
</evidence>
<dbReference type="InterPro" id="IPR002104">
    <property type="entry name" value="Integrase_catalytic"/>
</dbReference>
<feature type="domain" description="Tyr recombinase" evidence="5">
    <location>
        <begin position="150"/>
        <end position="336"/>
    </location>
</feature>
<geneLocation type="plasmid" evidence="6">
    <name>pAQU2</name>
</geneLocation>
<protein>
    <recommendedName>
        <fullName evidence="5">Tyr recombinase domain-containing protein</fullName>
    </recommendedName>
</protein>
<proteinExistence type="inferred from homology"/>
<evidence type="ECO:0000256" key="3">
    <source>
        <dbReference type="ARBA" id="ARBA00023125"/>
    </source>
</evidence>
<evidence type="ECO:0000256" key="2">
    <source>
        <dbReference type="ARBA" id="ARBA00022908"/>
    </source>
</evidence>
<sequence length="340" mass="38873">MNVAPTLDTTCMKRRETNMEYHANNIITAEQQGELITAEQIKSSIKTNAASAYLLSLRSKLSRQKMGYFLNNVAKMTGNQSMFHCDWGTMRRHHVQGIIDLLIDAGRAPDTINTYLAGLKGVALEAWTMKQIDMESYHHIKQIKNVRGERIPKGRALERHEVAQLFKVCDEDSRCKGVRDSAIFGVLLGCGLRRGEIVALDLGHINWREQAITVMGKGNKERLAFMPDGTLRRLKLWVNDVRGEQPGPLFPRIRRHDDVQDSRMTDQAIYEILRTRRMEAGLEHCSPHDLRRTYANDLLETGVDIMTLKDMMGHASVTTTQRYIRIKDEQMRNASKRLVI</sequence>
<evidence type="ECO:0000256" key="1">
    <source>
        <dbReference type="ARBA" id="ARBA00008857"/>
    </source>
</evidence>
<keyword evidence="3" id="KW-0238">DNA-binding</keyword>
<dbReference type="Gene3D" id="1.10.443.10">
    <property type="entry name" value="Intergrase catalytic core"/>
    <property type="match status" value="1"/>
</dbReference>
<dbReference type="PANTHER" id="PTHR30349:SF41">
    <property type="entry name" value="INTEGRASE_RECOMBINASE PROTEIN MJ0367-RELATED"/>
    <property type="match status" value="1"/>
</dbReference>
<dbReference type="SUPFAM" id="SSF56349">
    <property type="entry name" value="DNA breaking-rejoining enzymes"/>
    <property type="match status" value="1"/>
</dbReference>
<dbReference type="GO" id="GO:0006310">
    <property type="term" value="P:DNA recombination"/>
    <property type="evidence" value="ECO:0007669"/>
    <property type="project" value="UniProtKB-KW"/>
</dbReference>
<dbReference type="Pfam" id="PF00589">
    <property type="entry name" value="Phage_integrase"/>
    <property type="match status" value="1"/>
</dbReference>
<comment type="similarity">
    <text evidence="1">Belongs to the 'phage' integrase family.</text>
</comment>
<reference evidence="6" key="1">
    <citation type="journal article" date="2014" name="Front. Microbiol.">
        <title>Various pAQU plasmids possibly contribute to disseminate tetracycline resistance gene tet(M) among marine bacterial community.</title>
        <authorList>
            <person name="Nonaka L."/>
            <person name="Maruyama F."/>
            <person name="Onishi Y."/>
            <person name="Kobayashi T."/>
            <person name="Ogura Y."/>
            <person name="Hayashi T."/>
            <person name="Suzuki S."/>
            <person name="Masuda M."/>
        </authorList>
    </citation>
    <scope>NUCLEOTIDE SEQUENCE</scope>
    <source>
        <strain evidence="6">04Ya090</strain>
        <plasmid evidence="6">pAQU2</plasmid>
    </source>
</reference>
<evidence type="ECO:0000313" key="6">
    <source>
        <dbReference type="EMBL" id="BAO48399.1"/>
    </source>
</evidence>
<dbReference type="PANTHER" id="PTHR30349">
    <property type="entry name" value="PHAGE INTEGRASE-RELATED"/>
    <property type="match status" value="1"/>
</dbReference>
<dbReference type="InterPro" id="IPR050090">
    <property type="entry name" value="Tyrosine_recombinase_XerCD"/>
</dbReference>
<keyword evidence="2" id="KW-0229">DNA integration</keyword>
<keyword evidence="6" id="KW-0614">Plasmid</keyword>